<dbReference type="InterPro" id="IPR026866">
    <property type="entry name" value="CR006_AAA"/>
</dbReference>
<evidence type="ECO:0000259" key="2">
    <source>
        <dbReference type="Pfam" id="PF13166"/>
    </source>
</evidence>
<keyword evidence="1" id="KW-0175">Coiled coil</keyword>
<gene>
    <name evidence="3" type="ORF">BMR96_09390</name>
</gene>
<name>A0A1X0VBI6_LEUPS</name>
<protein>
    <recommendedName>
        <fullName evidence="2">Protein CR006 P-loop domain-containing protein</fullName>
    </recommendedName>
</protein>
<dbReference type="STRING" id="33968.BMS77_09850"/>
<dbReference type="Pfam" id="PF13166">
    <property type="entry name" value="AAA_13"/>
    <property type="match status" value="1"/>
</dbReference>
<dbReference type="Gene3D" id="3.40.50.300">
    <property type="entry name" value="P-loop containing nucleotide triphosphate hydrolases"/>
    <property type="match status" value="1"/>
</dbReference>
<dbReference type="AlphaFoldDB" id="A0A1X0VBI6"/>
<dbReference type="SUPFAM" id="SSF52540">
    <property type="entry name" value="P-loop containing nucleoside triphosphate hydrolases"/>
    <property type="match status" value="1"/>
</dbReference>
<dbReference type="Proteomes" id="UP000192288">
    <property type="component" value="Unassembled WGS sequence"/>
</dbReference>
<proteinExistence type="predicted"/>
<comment type="caution">
    <text evidence="3">The sequence shown here is derived from an EMBL/GenBank/DDBJ whole genome shotgun (WGS) entry which is preliminary data.</text>
</comment>
<accession>A0A1X0VBI6</accession>
<feature type="coiled-coil region" evidence="1">
    <location>
        <begin position="119"/>
        <end position="146"/>
    </location>
</feature>
<evidence type="ECO:0000313" key="4">
    <source>
        <dbReference type="Proteomes" id="UP000192288"/>
    </source>
</evidence>
<dbReference type="EMBL" id="MPLS01000061">
    <property type="protein sequence ID" value="ORI97041.1"/>
    <property type="molecule type" value="Genomic_DNA"/>
</dbReference>
<dbReference type="InterPro" id="IPR027417">
    <property type="entry name" value="P-loop_NTPase"/>
</dbReference>
<evidence type="ECO:0000256" key="1">
    <source>
        <dbReference type="SAM" id="Coils"/>
    </source>
</evidence>
<feature type="domain" description="Protein CR006 P-loop" evidence="2">
    <location>
        <begin position="4"/>
        <end position="410"/>
    </location>
</feature>
<organism evidence="3 4">
    <name type="scientific">Leuconostoc pseudomesenteroides</name>
    <dbReference type="NCBI Taxonomy" id="33968"/>
    <lineage>
        <taxon>Bacteria</taxon>
        <taxon>Bacillati</taxon>
        <taxon>Bacillota</taxon>
        <taxon>Bacilli</taxon>
        <taxon>Lactobacillales</taxon>
        <taxon>Lactobacillaceae</taxon>
        <taxon>Leuconostoc</taxon>
    </lineage>
</organism>
<evidence type="ECO:0000313" key="3">
    <source>
        <dbReference type="EMBL" id="ORI97041.1"/>
    </source>
</evidence>
<reference evidence="3 4" key="1">
    <citation type="journal article" date="2017" name="Front. Microbiol.">
        <title>Genomic Characterization of Dairy Associated Leuconostoc Species and Diversity of Leuconostocs in Undefined Mixed Mesophilic Starter Cultures.</title>
        <authorList>
            <person name="Frantzen C.A."/>
            <person name="Kot W."/>
            <person name="Pedersen T.B."/>
            <person name="Ardo Y.M."/>
            <person name="Broadbent J.R."/>
            <person name="Neve H."/>
            <person name="Hansen L.H."/>
            <person name="Dal Bello F."/>
            <person name="Ostlie H.M."/>
            <person name="Kleppen H.P."/>
            <person name="Vogensen F.K."/>
            <person name="Holo H."/>
        </authorList>
    </citation>
    <scope>NUCLEOTIDE SEQUENCE [LARGE SCALE GENOMIC DNA]</scope>
    <source>
        <strain evidence="3 4">LMGCF08</strain>
    </source>
</reference>
<sequence length="427" mass="50726">MYYKIFFENAKNINNQINDFRIEILEFLDVTLHTLENKKNEPGQKSASLKTKLPNNFNELQLLIESLQLKQIEFTKNIKDEKEDAKTKVRFNMIWKLLNEDPFQYNTKHEKLLIQQSKTNLLQQEYDDVIKEIKSYRNQRTELLKQTQDENMAANQINKLLKGSGGITFELKLNEDASNGKQKGVYNIIEKNKDGEYIERNISSLSDGEKNIVAFLWFIYSLDEVKSSEKDKVILFDDPMNSNDDGYQYLIIAVLSKYWQDHPKEQLFVLTHNNHFYIQIHPSSPKYDRVGYLHFQKNGKTKVKRITKSTEDLKPVYDTLWEELIFAYNNNKTVFMWNNMRRILETYNRFRFMRESPNDIAMNLDDNENKILVLSLIKSLHVNSHVGYEADMDISGKTREQLLDAFRNVFLYLKASDDFEIRWRRNQ</sequence>